<dbReference type="GO" id="GO:0016787">
    <property type="term" value="F:hydrolase activity"/>
    <property type="evidence" value="ECO:0007669"/>
    <property type="project" value="UniProtKB-KW"/>
</dbReference>
<evidence type="ECO:0000259" key="1">
    <source>
        <dbReference type="Pfam" id="PF07143"/>
    </source>
</evidence>
<keyword evidence="3" id="KW-1185">Reference proteome</keyword>
<dbReference type="Pfam" id="PF07143">
    <property type="entry name" value="CrtC"/>
    <property type="match status" value="1"/>
</dbReference>
<dbReference type="PANTHER" id="PTHR38591">
    <property type="entry name" value="HYDROLASE"/>
    <property type="match status" value="1"/>
</dbReference>
<dbReference type="SUPFAM" id="SSF159245">
    <property type="entry name" value="AttH-like"/>
    <property type="match status" value="1"/>
</dbReference>
<gene>
    <name evidence="2" type="ORF">SAMN05216302_100520</name>
</gene>
<dbReference type="OrthoDB" id="9770826at2"/>
<dbReference type="EMBL" id="FOSP01000005">
    <property type="protein sequence ID" value="SFK37364.1"/>
    <property type="molecule type" value="Genomic_DNA"/>
</dbReference>
<evidence type="ECO:0000313" key="2">
    <source>
        <dbReference type="EMBL" id="SFK37364.1"/>
    </source>
</evidence>
<evidence type="ECO:0000313" key="3">
    <source>
        <dbReference type="Proteomes" id="UP000199533"/>
    </source>
</evidence>
<dbReference type="AlphaFoldDB" id="A0A1I3YZQ0"/>
<sequence>MQNDRYKQYIFITLILMAAWLAFPVSQLLAEDQRYTQVVPDYDLTFPQDYGAHPDFRIEWWYVTGWLETSEKKPLGFQITFFRPSTGHNPDNPSQFAPKQLIIGHAALSDPAVGRLIYDEKTARAGFGLAYAREGDTDVKLDDWYFVRSPDGSYLTEVQADKFGMNLTLKPSQSLMLQGKKGFSRKGPDIGQASYYYSEPHLQVSGIIRHQGQSLTVKGHAWLDHEWSSEYLDSRADGWDWVSVNLDDGSALMAFQIRGKNDKKLWAYAKLRDANGHAILFAPEQVEFIPVRTWQSPHTNATYPVEMRIRTDKTEWRLMPLFDDQELDSRSSTGAVYWEGAVTVFRDEQKVGRGYLELTGYVESLDL</sequence>
<dbReference type="Gene3D" id="2.40.370.10">
    <property type="entry name" value="AttH-like domain"/>
    <property type="match status" value="2"/>
</dbReference>
<dbReference type="InterPro" id="IPR023374">
    <property type="entry name" value="AttH-like_dom_sf"/>
</dbReference>
<feature type="domain" description="AttH" evidence="1">
    <location>
        <begin position="58"/>
        <end position="229"/>
    </location>
</feature>
<keyword evidence="2" id="KW-0378">Hydrolase</keyword>
<organism evidence="2 3">
    <name type="scientific">Nitrosomonas aestuarii</name>
    <dbReference type="NCBI Taxonomy" id="52441"/>
    <lineage>
        <taxon>Bacteria</taxon>
        <taxon>Pseudomonadati</taxon>
        <taxon>Pseudomonadota</taxon>
        <taxon>Betaproteobacteria</taxon>
        <taxon>Nitrosomonadales</taxon>
        <taxon>Nitrosomonadaceae</taxon>
        <taxon>Nitrosomonas</taxon>
    </lineage>
</organism>
<dbReference type="Pfam" id="PF17186">
    <property type="entry name" value="Lipocalin_9"/>
    <property type="match status" value="1"/>
</dbReference>
<proteinExistence type="predicted"/>
<protein>
    <submittedName>
        <fullName evidence="2">Predicted secreted hydrolase</fullName>
    </submittedName>
</protein>
<name>A0A1I3YZQ0_9PROT</name>
<dbReference type="Proteomes" id="UP000199533">
    <property type="component" value="Unassembled WGS sequence"/>
</dbReference>
<reference evidence="3" key="1">
    <citation type="submission" date="2016-10" db="EMBL/GenBank/DDBJ databases">
        <authorList>
            <person name="Varghese N."/>
            <person name="Submissions S."/>
        </authorList>
    </citation>
    <scope>NUCLEOTIDE SEQUENCE [LARGE SCALE GENOMIC DNA]</scope>
    <source>
        <strain evidence="3">Nm69</strain>
    </source>
</reference>
<dbReference type="InterPro" id="IPR010791">
    <property type="entry name" value="AttH_dom"/>
</dbReference>
<dbReference type="RefSeq" id="WP_090697502.1">
    <property type="nucleotide sequence ID" value="NZ_FOSP01000005.1"/>
</dbReference>
<dbReference type="PANTHER" id="PTHR38591:SF1">
    <property type="entry name" value="BLL1000 PROTEIN"/>
    <property type="match status" value="1"/>
</dbReference>
<accession>A0A1I3YZQ0</accession>
<dbReference type="STRING" id="52441.SAMN05216302_100520"/>